<dbReference type="InterPro" id="IPR020841">
    <property type="entry name" value="PKS_Beta-ketoAc_synthase_dom"/>
</dbReference>
<dbReference type="InterPro" id="IPR013217">
    <property type="entry name" value="Methyltransf_12"/>
</dbReference>
<dbReference type="SUPFAM" id="SSF55048">
    <property type="entry name" value="Probable ACP-binding domain of malonyl-CoA ACP transacylase"/>
    <property type="match status" value="1"/>
</dbReference>
<dbReference type="InterPro" id="IPR020806">
    <property type="entry name" value="PKS_PP-bd"/>
</dbReference>
<dbReference type="EMBL" id="JAMFMB010000023">
    <property type="protein sequence ID" value="MCL6285139.1"/>
    <property type="molecule type" value="Genomic_DNA"/>
</dbReference>
<evidence type="ECO:0000313" key="9">
    <source>
        <dbReference type="Proteomes" id="UP001203880"/>
    </source>
</evidence>
<dbReference type="CDD" id="cd00833">
    <property type="entry name" value="PKS"/>
    <property type="match status" value="1"/>
</dbReference>
<dbReference type="RefSeq" id="WP_249711636.1">
    <property type="nucleotide sequence ID" value="NZ_JAMFMB010000023.1"/>
</dbReference>
<dbReference type="Gene3D" id="1.10.1200.10">
    <property type="entry name" value="ACP-like"/>
    <property type="match status" value="1"/>
</dbReference>
<keyword evidence="3" id="KW-0808">Transferase</keyword>
<evidence type="ECO:0000256" key="4">
    <source>
        <dbReference type="ARBA" id="ARBA00023268"/>
    </source>
</evidence>
<gene>
    <name evidence="8" type="ORF">M3P21_16540</name>
</gene>
<sequence length="1462" mass="157207">MSGSTDNSAGATVKKALAEIRHLRAQLEAVESSEREPLAIVGVGLRLPGHVNNLRDYERLLWSGSDAISEIPQNRWSIDQFYDEDPDLDGHMTTRHGGFLDDIEDFDAEFFGIAPQEAASLDPQHRLVLETGWEALETAGINPETLRGSDTGIFLGISNSDYGRALFSDRDRIETYFGTGTAFSVAAGRLAYFLDTRGPALSIDTACSSSLVALHEACRSLRARECDLALAGGVNVILTPEMNITFSRGRMMASNGRCKTFDAAADGYVRGEGCGMFALQRLSTAFADGKSVLALIRGSAVNQDGRSGGLTAPNGPAQEAVIRSALQAADVDARDVAYVEAHGTGTPLGDPIEVGALQAVYGAAKSPRDTFCVGSAKTVIGHLEAAAGIAGAAKALLVLSRQEIPPHLNLTDGNPEIDWSAPLSVPTKATPLPPAERPLKVAVSSFGFSGTNAHLVMEQAPSVQVVSDLSKTPGRGTHLLTLSARSGTALQTLSQRYADRLREAADPEHLCQTANTGRAAFRHRLALTGQNGQDLIDAIDDFQRGQPNERAIIGNTANRSQPRIAFLFSGQGGHFAGAGTSLRDCSHIFRNSLSQASADLDQQMSVSLEEALFGDDAGQVLQNTAVAQPALVAMQCAMVDLCHSFGLVPSLVLGHSLGEYAAAYYAGLMTRRDAVLGGLRRGELLQSLGTGGAMAAIAAPNHEIANYIAQQQDTVGIAAFHGPNNTTISGPQDAIANAVREFEAMGCRARLLDVPFAAHSSFVEPVADAMKQAMSGVDFGAPKLPLVSTVTGSLDTSGEMANAAYWARNLREPVRFNEAVKALAEHNITHVIEIGPHPILLGLIEDSLPQHKLDLLGTLHRDRNDWSDILGTLGQLYADGSSINWKGLYDGSPSNNPSPSAPTYPFQRKRHWIDIRETTESSGPNTWELATSALDLQAERAPLDLNVYSYPKKWALFSEITIATARNTLVDARVFDAPSTALSLQEVQARLGADGIYRPLLRRWLDRLAGTGELNVLNDHYSAPAELRRTAMAQLWEEAEEEFSDNRPLLEYVRHCAGMAGSVVRGAENPLETLFPEGDFSLARSLYENSATMRYINQLAVSVLLSLAGALSPAGRLSILEVGAGTGGTTSSLLATLPPGSVNYVYSDVSDVFLDFGRERFGRNPDVDYRVFDMQLPIAGQGFEPESFDLIVSANAVHASRNLPDTLERLCELLRPGGMLMLVESTTHLDWFDISTGLIEGWQGFDDNLRTENPLLSDTLWREALLRTGFEKSGTWPESASPASVMGQHLVLGRKPGRSVPGEVSAAFSETAHEAHQPAMSLHADLAAALPDERRDMLRGYVKRTVCKVLGRSEDDPPAQYDRLMDIGMDSLMALRLRNLLSQGLSLTSPLPASLAFDHPTPDAIARFLEGTFDATQAKPDTSDESPPEPADQTMISTESVTDLSDEEIESLLNARFGQNGE</sequence>
<dbReference type="Gene3D" id="3.30.70.3290">
    <property type="match status" value="1"/>
</dbReference>
<dbReference type="Pfam" id="PF00550">
    <property type="entry name" value="PP-binding"/>
    <property type="match status" value="1"/>
</dbReference>
<name>A0ABT0Q8E1_9RHOB</name>
<accession>A0ABT0Q8E1</accession>
<keyword evidence="1" id="KW-0596">Phosphopantetheine</keyword>
<keyword evidence="8" id="KW-0012">Acyltransferase</keyword>
<keyword evidence="9" id="KW-1185">Reference proteome</keyword>
<proteinExistence type="predicted"/>
<dbReference type="InterPro" id="IPR016039">
    <property type="entry name" value="Thiolase-like"/>
</dbReference>
<dbReference type="InterPro" id="IPR001227">
    <property type="entry name" value="Ac_transferase_dom_sf"/>
</dbReference>
<dbReference type="Proteomes" id="UP001203880">
    <property type="component" value="Unassembled WGS sequence"/>
</dbReference>
<feature type="region of interest" description="Disordered" evidence="5">
    <location>
        <begin position="1417"/>
        <end position="1445"/>
    </location>
</feature>
<dbReference type="Pfam" id="PF02801">
    <property type="entry name" value="Ketoacyl-synt_C"/>
    <property type="match status" value="1"/>
</dbReference>
<dbReference type="SMART" id="SM00823">
    <property type="entry name" value="PKS_PP"/>
    <property type="match status" value="1"/>
</dbReference>
<dbReference type="SMART" id="SM00827">
    <property type="entry name" value="PKS_AT"/>
    <property type="match status" value="1"/>
</dbReference>
<dbReference type="Pfam" id="PF08242">
    <property type="entry name" value="Methyltransf_12"/>
    <property type="match status" value="1"/>
</dbReference>
<dbReference type="InterPro" id="IPR006162">
    <property type="entry name" value="Ppantetheine_attach_site"/>
</dbReference>
<dbReference type="CDD" id="cd02440">
    <property type="entry name" value="AdoMet_MTases"/>
    <property type="match status" value="1"/>
</dbReference>
<dbReference type="Pfam" id="PF22621">
    <property type="entry name" value="CurL-like_PKS_C"/>
    <property type="match status" value="1"/>
</dbReference>
<evidence type="ECO:0000256" key="1">
    <source>
        <dbReference type="ARBA" id="ARBA00022450"/>
    </source>
</evidence>
<dbReference type="InterPro" id="IPR018201">
    <property type="entry name" value="Ketoacyl_synth_AS"/>
</dbReference>
<dbReference type="PROSITE" id="PS52004">
    <property type="entry name" value="KS3_2"/>
    <property type="match status" value="1"/>
</dbReference>
<reference evidence="8" key="1">
    <citation type="submission" date="2022-05" db="EMBL/GenBank/DDBJ databases">
        <authorList>
            <person name="Park J.-S."/>
        </authorList>
    </citation>
    <scope>NUCLEOTIDE SEQUENCE</scope>
    <source>
        <strain evidence="8">2012CJ41-6</strain>
    </source>
</reference>
<feature type="domain" description="Ketosynthase family 3 (KS3)" evidence="7">
    <location>
        <begin position="35"/>
        <end position="459"/>
    </location>
</feature>
<comment type="caution">
    <text evidence="8">The sequence shown here is derived from an EMBL/GenBank/DDBJ whole genome shotgun (WGS) entry which is preliminary data.</text>
</comment>
<evidence type="ECO:0000256" key="2">
    <source>
        <dbReference type="ARBA" id="ARBA00022553"/>
    </source>
</evidence>
<dbReference type="Gene3D" id="3.40.50.150">
    <property type="entry name" value="Vaccinia Virus protein VP39"/>
    <property type="match status" value="1"/>
</dbReference>
<evidence type="ECO:0000256" key="5">
    <source>
        <dbReference type="SAM" id="MobiDB-lite"/>
    </source>
</evidence>
<evidence type="ECO:0000256" key="3">
    <source>
        <dbReference type="ARBA" id="ARBA00022679"/>
    </source>
</evidence>
<dbReference type="SUPFAM" id="SSF53335">
    <property type="entry name" value="S-adenosyl-L-methionine-dependent methyltransferases"/>
    <property type="match status" value="1"/>
</dbReference>
<dbReference type="InterPro" id="IPR009081">
    <property type="entry name" value="PP-bd_ACP"/>
</dbReference>
<dbReference type="InterPro" id="IPR050091">
    <property type="entry name" value="PKS_NRPS_Biosynth_Enz"/>
</dbReference>
<organism evidence="8 9">
    <name type="scientific">Ruegeria spongiae</name>
    <dbReference type="NCBI Taxonomy" id="2942209"/>
    <lineage>
        <taxon>Bacteria</taxon>
        <taxon>Pseudomonadati</taxon>
        <taxon>Pseudomonadota</taxon>
        <taxon>Alphaproteobacteria</taxon>
        <taxon>Rhodobacterales</taxon>
        <taxon>Roseobacteraceae</taxon>
        <taxon>Ruegeria</taxon>
    </lineage>
</organism>
<dbReference type="InterPro" id="IPR014030">
    <property type="entry name" value="Ketoacyl_synth_N"/>
</dbReference>
<dbReference type="InterPro" id="IPR029063">
    <property type="entry name" value="SAM-dependent_MTases_sf"/>
</dbReference>
<evidence type="ECO:0000259" key="7">
    <source>
        <dbReference type="PROSITE" id="PS52004"/>
    </source>
</evidence>
<keyword evidence="2" id="KW-0597">Phosphoprotein</keyword>
<dbReference type="PANTHER" id="PTHR43775:SF37">
    <property type="entry name" value="SI:DKEY-61P9.11"/>
    <property type="match status" value="1"/>
</dbReference>
<dbReference type="SUPFAM" id="SSF52151">
    <property type="entry name" value="FabD/lysophospholipase-like"/>
    <property type="match status" value="1"/>
</dbReference>
<dbReference type="SMART" id="SM00825">
    <property type="entry name" value="PKS_KS"/>
    <property type="match status" value="1"/>
</dbReference>
<feature type="domain" description="Carrier" evidence="6">
    <location>
        <begin position="1336"/>
        <end position="1413"/>
    </location>
</feature>
<dbReference type="GO" id="GO:0016746">
    <property type="term" value="F:acyltransferase activity"/>
    <property type="evidence" value="ECO:0007669"/>
    <property type="project" value="UniProtKB-KW"/>
</dbReference>
<dbReference type="Gene3D" id="3.40.47.10">
    <property type="match status" value="1"/>
</dbReference>
<dbReference type="SUPFAM" id="SSF47336">
    <property type="entry name" value="ACP-like"/>
    <property type="match status" value="1"/>
</dbReference>
<dbReference type="InterPro" id="IPR014031">
    <property type="entry name" value="Ketoacyl_synth_C"/>
</dbReference>
<dbReference type="InterPro" id="IPR014043">
    <property type="entry name" value="Acyl_transferase_dom"/>
</dbReference>
<protein>
    <submittedName>
        <fullName evidence="8">Acyltransferase domain-containing protein</fullName>
    </submittedName>
</protein>
<evidence type="ECO:0000259" key="6">
    <source>
        <dbReference type="PROSITE" id="PS50075"/>
    </source>
</evidence>
<dbReference type="PROSITE" id="PS00606">
    <property type="entry name" value="KS3_1"/>
    <property type="match status" value="1"/>
</dbReference>
<dbReference type="InterPro" id="IPR036736">
    <property type="entry name" value="ACP-like_sf"/>
</dbReference>
<dbReference type="Gene3D" id="3.40.366.10">
    <property type="entry name" value="Malonyl-Coenzyme A Acyl Carrier Protein, domain 2"/>
    <property type="match status" value="1"/>
</dbReference>
<dbReference type="PANTHER" id="PTHR43775">
    <property type="entry name" value="FATTY ACID SYNTHASE"/>
    <property type="match status" value="1"/>
</dbReference>
<keyword evidence="4" id="KW-0511">Multifunctional enzyme</keyword>
<dbReference type="Pfam" id="PF00109">
    <property type="entry name" value="ketoacyl-synt"/>
    <property type="match status" value="1"/>
</dbReference>
<dbReference type="InterPro" id="IPR016035">
    <property type="entry name" value="Acyl_Trfase/lysoPLipase"/>
</dbReference>
<feature type="compositionally biased region" description="Polar residues" evidence="5">
    <location>
        <begin position="1434"/>
        <end position="1443"/>
    </location>
</feature>
<evidence type="ECO:0000313" key="8">
    <source>
        <dbReference type="EMBL" id="MCL6285139.1"/>
    </source>
</evidence>
<dbReference type="PROSITE" id="PS50075">
    <property type="entry name" value="CARRIER"/>
    <property type="match status" value="1"/>
</dbReference>
<dbReference type="InterPro" id="IPR016036">
    <property type="entry name" value="Malonyl_transacylase_ACP-bd"/>
</dbReference>
<dbReference type="SUPFAM" id="SSF53901">
    <property type="entry name" value="Thiolase-like"/>
    <property type="match status" value="1"/>
</dbReference>
<dbReference type="Pfam" id="PF00698">
    <property type="entry name" value="Acyl_transf_1"/>
    <property type="match status" value="1"/>
</dbReference>
<dbReference type="PROSITE" id="PS00012">
    <property type="entry name" value="PHOSPHOPANTETHEINE"/>
    <property type="match status" value="1"/>
</dbReference>